<dbReference type="EMBL" id="SZYD01000003">
    <property type="protein sequence ID" value="KAD6796105.1"/>
    <property type="molecule type" value="Genomic_DNA"/>
</dbReference>
<evidence type="ECO:0000313" key="1">
    <source>
        <dbReference type="EMBL" id="KAD6796105.1"/>
    </source>
</evidence>
<sequence>MPWLALALPPSAMERPGGNPVVLHEVAHVRPHPRGKNRSLGSFDLLAGGGGMGTCFIWLSSSGESECSDRSVSLSNRMTNGVELYELAGTVATESSSGLEASTVGSKDKLAVLLLIRAAPKFSSWAAMLWFGRGKQEMSREQVKGCWGSFVCGETLLPCCWCCLPSRKEQRGEKKKCLEWVLLVTDIVHGWLKGVIFPFRDFKGVGSLVERC</sequence>
<accession>A0A5N6PSD4</accession>
<comment type="caution">
    <text evidence="1">The sequence shown here is derived from an EMBL/GenBank/DDBJ whole genome shotgun (WGS) entry which is preliminary data.</text>
</comment>
<reference evidence="1 2" key="1">
    <citation type="submission" date="2019-05" db="EMBL/GenBank/DDBJ databases">
        <title>Mikania micrantha, genome provides insights into the molecular mechanism of rapid growth.</title>
        <authorList>
            <person name="Liu B."/>
        </authorList>
    </citation>
    <scope>NUCLEOTIDE SEQUENCE [LARGE SCALE GENOMIC DNA]</scope>
    <source>
        <strain evidence="1">NLD-2019</strain>
        <tissue evidence="1">Leaf</tissue>
    </source>
</reference>
<keyword evidence="2" id="KW-1185">Reference proteome</keyword>
<organism evidence="1 2">
    <name type="scientific">Mikania micrantha</name>
    <name type="common">bitter vine</name>
    <dbReference type="NCBI Taxonomy" id="192012"/>
    <lineage>
        <taxon>Eukaryota</taxon>
        <taxon>Viridiplantae</taxon>
        <taxon>Streptophyta</taxon>
        <taxon>Embryophyta</taxon>
        <taxon>Tracheophyta</taxon>
        <taxon>Spermatophyta</taxon>
        <taxon>Magnoliopsida</taxon>
        <taxon>eudicotyledons</taxon>
        <taxon>Gunneridae</taxon>
        <taxon>Pentapetalae</taxon>
        <taxon>asterids</taxon>
        <taxon>campanulids</taxon>
        <taxon>Asterales</taxon>
        <taxon>Asteraceae</taxon>
        <taxon>Asteroideae</taxon>
        <taxon>Heliantheae alliance</taxon>
        <taxon>Eupatorieae</taxon>
        <taxon>Mikania</taxon>
    </lineage>
</organism>
<protein>
    <submittedName>
        <fullName evidence="1">Uncharacterized protein</fullName>
    </submittedName>
</protein>
<dbReference type="AlphaFoldDB" id="A0A5N6PSD4"/>
<proteinExistence type="predicted"/>
<name>A0A5N6PSD4_9ASTR</name>
<evidence type="ECO:0000313" key="2">
    <source>
        <dbReference type="Proteomes" id="UP000326396"/>
    </source>
</evidence>
<gene>
    <name evidence="1" type="ORF">E3N88_07001</name>
</gene>
<dbReference type="Proteomes" id="UP000326396">
    <property type="component" value="Linkage Group LG11"/>
</dbReference>